<keyword evidence="3" id="KW-1185">Reference proteome</keyword>
<feature type="compositionally biased region" description="Polar residues" evidence="1">
    <location>
        <begin position="1"/>
        <end position="13"/>
    </location>
</feature>
<dbReference type="EMBL" id="FQUF01000004">
    <property type="protein sequence ID" value="SHE39465.1"/>
    <property type="molecule type" value="Genomic_DNA"/>
</dbReference>
<name>A0A1M4T501_9LACT</name>
<accession>A0A1M4T501</accession>
<dbReference type="STRING" id="1121025.SAMN02745249_00365"/>
<dbReference type="AlphaFoldDB" id="A0A1M4T501"/>
<evidence type="ECO:0000256" key="1">
    <source>
        <dbReference type="SAM" id="MobiDB-lite"/>
    </source>
</evidence>
<proteinExistence type="predicted"/>
<organism evidence="2 3">
    <name type="scientific">Atopostipes suicloacalis DSM 15692</name>
    <dbReference type="NCBI Taxonomy" id="1121025"/>
    <lineage>
        <taxon>Bacteria</taxon>
        <taxon>Bacillati</taxon>
        <taxon>Bacillota</taxon>
        <taxon>Bacilli</taxon>
        <taxon>Lactobacillales</taxon>
        <taxon>Carnobacteriaceae</taxon>
        <taxon>Atopostipes</taxon>
    </lineage>
</organism>
<reference evidence="2 3" key="1">
    <citation type="submission" date="2016-11" db="EMBL/GenBank/DDBJ databases">
        <authorList>
            <person name="Jaros S."/>
            <person name="Januszkiewicz K."/>
            <person name="Wedrychowicz H."/>
        </authorList>
    </citation>
    <scope>NUCLEOTIDE SEQUENCE [LARGE SCALE GENOMIC DNA]</scope>
    <source>
        <strain evidence="2 3">DSM 15692</strain>
    </source>
</reference>
<feature type="region of interest" description="Disordered" evidence="1">
    <location>
        <begin position="1"/>
        <end position="20"/>
    </location>
</feature>
<dbReference type="InterPro" id="IPR035942">
    <property type="entry name" value="Lp2179-like_sf"/>
</dbReference>
<dbReference type="Pfam" id="PF08866">
    <property type="entry name" value="DUF1831"/>
    <property type="match status" value="1"/>
</dbReference>
<evidence type="ECO:0000313" key="3">
    <source>
        <dbReference type="Proteomes" id="UP000184128"/>
    </source>
</evidence>
<sequence length="113" mass="12828">MTQSNEASLSGSKQKYRVHPDAKRYTMRDNAFVETKNGNFQYERVLSTQPGSKSAPILKITVSKDFSNLKLSTVAANGIKKVDLYANDQMKEARELAEFYLEDFVKETVLEKV</sequence>
<evidence type="ECO:0000313" key="2">
    <source>
        <dbReference type="EMBL" id="SHE39465.1"/>
    </source>
</evidence>
<gene>
    <name evidence="2" type="ORF">SAMN02745249_00365</name>
</gene>
<dbReference type="Proteomes" id="UP000184128">
    <property type="component" value="Unassembled WGS sequence"/>
</dbReference>
<protein>
    <submittedName>
        <fullName evidence="2">Putative amino acid metabolism</fullName>
    </submittedName>
</protein>
<dbReference type="InterPro" id="IPR014965">
    <property type="entry name" value="Amino_acid_metab_prot_put"/>
</dbReference>
<dbReference type="OrthoDB" id="2166222at2"/>
<dbReference type="RefSeq" id="WP_073295398.1">
    <property type="nucleotide sequence ID" value="NZ_FQUF01000004.1"/>
</dbReference>
<dbReference type="SUPFAM" id="SSF160800">
    <property type="entry name" value="Lp2179-like"/>
    <property type="match status" value="1"/>
</dbReference>
<dbReference type="Gene3D" id="3.30.1820.10">
    <property type="entry name" value="Lp2179-like"/>
    <property type="match status" value="1"/>
</dbReference>